<sequence length="215" mass="23192">MNHIFKLLLAAILFTSCSADDSAITSGTAQVNIINVLEGSAKQDIYFDDAKSTITPLGYLESTGYSALPAGNRKIEFKNTGTAFVNSSSSLRATADRFYTYFFSGGNQNTALQVEDSRIPSALNNARVRFIHFSYANQNTGITVRNASDAALISNLGFKTASSYIEVEPASVLRIFASGGTTPILTTNFNFLANKNYTLFISGNTTPTFTVLVNN</sequence>
<feature type="domain" description="DUF4397" evidence="2">
    <location>
        <begin position="29"/>
        <end position="137"/>
    </location>
</feature>
<evidence type="ECO:0000313" key="3">
    <source>
        <dbReference type="EMBL" id="QEK50962.1"/>
    </source>
</evidence>
<evidence type="ECO:0000256" key="1">
    <source>
        <dbReference type="SAM" id="SignalP"/>
    </source>
</evidence>
<protein>
    <submittedName>
        <fullName evidence="3">DUF4397 domain-containing protein</fullName>
    </submittedName>
</protein>
<dbReference type="InterPro" id="IPR025510">
    <property type="entry name" value="DUF4397"/>
</dbReference>
<reference evidence="3 4" key="1">
    <citation type="submission" date="2019-08" db="EMBL/GenBank/DDBJ databases">
        <title>Pedobacter sp. nov., isolated from Han river, South Korea.</title>
        <authorList>
            <person name="Lee D.-H."/>
            <person name="Kim Y.-S."/>
            <person name="Hwang E.-M."/>
            <person name="Le Tran T.C."/>
            <person name="Cha C.-J."/>
        </authorList>
    </citation>
    <scope>NUCLEOTIDE SEQUENCE [LARGE SCALE GENOMIC DNA]</scope>
    <source>
        <strain evidence="3 4">CJ43</strain>
    </source>
</reference>
<name>A0A5C0VGE3_9SPHI</name>
<dbReference type="EMBL" id="CP043329">
    <property type="protein sequence ID" value="QEK50962.1"/>
    <property type="molecule type" value="Genomic_DNA"/>
</dbReference>
<feature type="signal peptide" evidence="1">
    <location>
        <begin position="1"/>
        <end position="19"/>
    </location>
</feature>
<dbReference type="RefSeq" id="WP_149074040.1">
    <property type="nucleotide sequence ID" value="NZ_CP043329.1"/>
</dbReference>
<keyword evidence="4" id="KW-1185">Reference proteome</keyword>
<proteinExistence type="predicted"/>
<organism evidence="3 4">
    <name type="scientific">Pedobacter aquae</name>
    <dbReference type="NCBI Taxonomy" id="2605747"/>
    <lineage>
        <taxon>Bacteria</taxon>
        <taxon>Pseudomonadati</taxon>
        <taxon>Bacteroidota</taxon>
        <taxon>Sphingobacteriia</taxon>
        <taxon>Sphingobacteriales</taxon>
        <taxon>Sphingobacteriaceae</taxon>
        <taxon>Pedobacter</taxon>
    </lineage>
</organism>
<dbReference type="AlphaFoldDB" id="A0A5C0VGE3"/>
<feature type="chain" id="PRO_5022967057" evidence="1">
    <location>
        <begin position="20"/>
        <end position="215"/>
    </location>
</feature>
<dbReference type="Pfam" id="PF14344">
    <property type="entry name" value="DUF4397"/>
    <property type="match status" value="1"/>
</dbReference>
<dbReference type="KEGG" id="pej:FYC62_04180"/>
<gene>
    <name evidence="3" type="ORF">FYC62_04180</name>
</gene>
<evidence type="ECO:0000259" key="2">
    <source>
        <dbReference type="Pfam" id="PF14344"/>
    </source>
</evidence>
<evidence type="ECO:0000313" key="4">
    <source>
        <dbReference type="Proteomes" id="UP000323653"/>
    </source>
</evidence>
<accession>A0A5C0VGE3</accession>
<dbReference type="PROSITE" id="PS51257">
    <property type="entry name" value="PROKAR_LIPOPROTEIN"/>
    <property type="match status" value="1"/>
</dbReference>
<keyword evidence="1" id="KW-0732">Signal</keyword>
<dbReference type="Proteomes" id="UP000323653">
    <property type="component" value="Chromosome"/>
</dbReference>